<dbReference type="InterPro" id="IPR036942">
    <property type="entry name" value="Beta-barrel_TonB_sf"/>
</dbReference>
<evidence type="ECO:0000256" key="10">
    <source>
        <dbReference type="RuleBase" id="RU003357"/>
    </source>
</evidence>
<evidence type="ECO:0000256" key="11">
    <source>
        <dbReference type="SAM" id="MobiDB-lite"/>
    </source>
</evidence>
<dbReference type="Gene3D" id="2.40.170.20">
    <property type="entry name" value="TonB-dependent receptor, beta-barrel domain"/>
    <property type="match status" value="1"/>
</dbReference>
<evidence type="ECO:0000256" key="6">
    <source>
        <dbReference type="ARBA" id="ARBA00023077"/>
    </source>
</evidence>
<protein>
    <submittedName>
        <fullName evidence="15">TonB-dependent receptor plug domain-containing protein</fullName>
    </submittedName>
</protein>
<name>A0AA97F8C8_9SPHN</name>
<dbReference type="InterPro" id="IPR012910">
    <property type="entry name" value="Plug_dom"/>
</dbReference>
<dbReference type="Gene3D" id="2.170.130.10">
    <property type="entry name" value="TonB-dependent receptor, plug domain"/>
    <property type="match status" value="1"/>
</dbReference>
<feature type="chain" id="PRO_5041659202" evidence="12">
    <location>
        <begin position="23"/>
        <end position="713"/>
    </location>
</feature>
<keyword evidence="16" id="KW-1185">Reference proteome</keyword>
<feature type="region of interest" description="Disordered" evidence="11">
    <location>
        <begin position="44"/>
        <end position="63"/>
    </location>
</feature>
<dbReference type="GO" id="GO:0015344">
    <property type="term" value="F:siderophore uptake transmembrane transporter activity"/>
    <property type="evidence" value="ECO:0007669"/>
    <property type="project" value="TreeGrafter"/>
</dbReference>
<dbReference type="Pfam" id="PF00593">
    <property type="entry name" value="TonB_dep_Rec_b-barrel"/>
    <property type="match status" value="1"/>
</dbReference>
<dbReference type="InterPro" id="IPR037066">
    <property type="entry name" value="Plug_dom_sf"/>
</dbReference>
<evidence type="ECO:0000313" key="16">
    <source>
        <dbReference type="Proteomes" id="UP001302429"/>
    </source>
</evidence>
<dbReference type="GO" id="GO:0044718">
    <property type="term" value="P:siderophore transmembrane transport"/>
    <property type="evidence" value="ECO:0007669"/>
    <property type="project" value="TreeGrafter"/>
</dbReference>
<keyword evidence="6 10" id="KW-0798">TonB box</keyword>
<dbReference type="AlphaFoldDB" id="A0AA97F8C8"/>
<evidence type="ECO:0000259" key="13">
    <source>
        <dbReference type="Pfam" id="PF00593"/>
    </source>
</evidence>
<evidence type="ECO:0000256" key="8">
    <source>
        <dbReference type="ARBA" id="ARBA00023170"/>
    </source>
</evidence>
<evidence type="ECO:0000313" key="15">
    <source>
        <dbReference type="EMBL" id="WOE75157.1"/>
    </source>
</evidence>
<evidence type="ECO:0000256" key="7">
    <source>
        <dbReference type="ARBA" id="ARBA00023136"/>
    </source>
</evidence>
<evidence type="ECO:0000256" key="12">
    <source>
        <dbReference type="SAM" id="SignalP"/>
    </source>
</evidence>
<evidence type="ECO:0000256" key="3">
    <source>
        <dbReference type="ARBA" id="ARBA00022452"/>
    </source>
</evidence>
<dbReference type="Proteomes" id="UP001302429">
    <property type="component" value="Chromosome"/>
</dbReference>
<dbReference type="InterPro" id="IPR039426">
    <property type="entry name" value="TonB-dep_rcpt-like"/>
</dbReference>
<feature type="domain" description="TonB-dependent receptor plug" evidence="14">
    <location>
        <begin position="66"/>
        <end position="143"/>
    </location>
</feature>
<keyword evidence="8 15" id="KW-0675">Receptor</keyword>
<keyword evidence="3" id="KW-1134">Transmembrane beta strand</keyword>
<feature type="domain" description="TonB-dependent receptor-like beta-barrel" evidence="13">
    <location>
        <begin position="261"/>
        <end position="623"/>
    </location>
</feature>
<evidence type="ECO:0000256" key="5">
    <source>
        <dbReference type="ARBA" id="ARBA00022729"/>
    </source>
</evidence>
<dbReference type="EMBL" id="CP136594">
    <property type="protein sequence ID" value="WOE75157.1"/>
    <property type="molecule type" value="Genomic_DNA"/>
</dbReference>
<evidence type="ECO:0000256" key="2">
    <source>
        <dbReference type="ARBA" id="ARBA00022448"/>
    </source>
</evidence>
<dbReference type="Pfam" id="PF07715">
    <property type="entry name" value="Plug"/>
    <property type="match status" value="1"/>
</dbReference>
<dbReference type="PANTHER" id="PTHR30069">
    <property type="entry name" value="TONB-DEPENDENT OUTER MEMBRANE RECEPTOR"/>
    <property type="match status" value="1"/>
</dbReference>
<comment type="subcellular location">
    <subcellularLocation>
        <location evidence="1">Cell outer membrane</location>
        <topology evidence="1">Multi-pass membrane protein</topology>
    </subcellularLocation>
</comment>
<dbReference type="PANTHER" id="PTHR30069:SF29">
    <property type="entry name" value="HEMOGLOBIN AND HEMOGLOBIN-HAPTOGLOBIN-BINDING PROTEIN 1-RELATED"/>
    <property type="match status" value="1"/>
</dbReference>
<evidence type="ECO:0000259" key="14">
    <source>
        <dbReference type="Pfam" id="PF07715"/>
    </source>
</evidence>
<comment type="similarity">
    <text evidence="10">Belongs to the TonB-dependent receptor family.</text>
</comment>
<keyword evidence="9" id="KW-0998">Cell outer membrane</keyword>
<keyword evidence="7 10" id="KW-0472">Membrane</keyword>
<evidence type="ECO:0000256" key="1">
    <source>
        <dbReference type="ARBA" id="ARBA00004571"/>
    </source>
</evidence>
<accession>A0AA97F8C8</accession>
<organism evidence="15 16">
    <name type="scientific">Alterisphingorhabdus coralli</name>
    <dbReference type="NCBI Taxonomy" id="3071408"/>
    <lineage>
        <taxon>Bacteria</taxon>
        <taxon>Pseudomonadati</taxon>
        <taxon>Pseudomonadota</taxon>
        <taxon>Alphaproteobacteria</taxon>
        <taxon>Sphingomonadales</taxon>
        <taxon>Sphingomonadaceae</taxon>
        <taxon>Alterisphingorhabdus (ex Yan et al. 2024)</taxon>
    </lineage>
</organism>
<evidence type="ECO:0000256" key="4">
    <source>
        <dbReference type="ARBA" id="ARBA00022692"/>
    </source>
</evidence>
<dbReference type="RefSeq" id="WP_317081811.1">
    <property type="nucleotide sequence ID" value="NZ_CP136594.1"/>
</dbReference>
<proteinExistence type="inferred from homology"/>
<dbReference type="GO" id="GO:0009279">
    <property type="term" value="C:cell outer membrane"/>
    <property type="evidence" value="ECO:0007669"/>
    <property type="project" value="UniProtKB-SubCell"/>
</dbReference>
<dbReference type="InterPro" id="IPR000531">
    <property type="entry name" value="Beta-barrel_TonB"/>
</dbReference>
<dbReference type="SUPFAM" id="SSF56935">
    <property type="entry name" value="Porins"/>
    <property type="match status" value="1"/>
</dbReference>
<keyword evidence="2" id="KW-0813">Transport</keyword>
<feature type="signal peptide" evidence="12">
    <location>
        <begin position="1"/>
        <end position="22"/>
    </location>
</feature>
<dbReference type="KEGG" id="acoa:RB602_00105"/>
<gene>
    <name evidence="15" type="ORF">RB602_00105</name>
</gene>
<sequence length="713" mass="78713">MRVLLVGSVLLVSVPLASAAHAQTESDIEDSEPAISITDPEAQASAELNADSAPRPTRENGRDIYAPEAFSRFNPRSALDMVQQIPGFTISGSDANERGLGQAQQNVLINGQRISGKTNDAETALSRINASAVERLEILDGATLNIAGLSGQVLNLVVSRQGLTGNFSWNPVLRQRLEDDWFSGEVSVSGKLGKADYTITVENDGRRQGGFGPELITGPDGELLFTRDEIARFYSDRPALTLFYGRTSDAGSIFNFNGRFQIQNFSTEIDTIRSQEGIPDILEPFRSAEDERNFEISADYDFALAGGRLKLIGFQRYEHSPTIDEFRRIPGDGNPATGSLFDQTADEGESIARAEYGWRSKNGNDWQIAAEGAFNFLDIEAELFSLDPNGEFVPAPLDNATSRVEEVRGEIILTYGRRLAPNLTLQSNFGAEYSELSQTGEFGLTRSFVRPKGSVALTWNTNANLDLNFTLERNVGQLNFFDFIAQPDLGNEVDNGGNPQLVPEQNWNFEVEAQQSLGSLGNMNLRLFYTLISDIVDRVPISDTLEAPGNLDSAWRLGAELNGTLLFDDLGIPGARLDVGLFWQTSRVDDPLTGVSRRINDDRIYTIDLNFRHDVPDTEVAWGAFLFRRENSSGFRLDLRSLSFETKPDLGMFFEHKNVAGMTARLNVSNLLGLSDGFLREFSEGRRDGPIAFTERRERAFGQIVSLDLTGTF</sequence>
<reference evidence="15 16" key="1">
    <citation type="submission" date="2023-10" db="EMBL/GenBank/DDBJ databases">
        <title>Complete genome sequence of a Sphingomonadaceae bacterium.</title>
        <authorList>
            <person name="Yan C."/>
        </authorList>
    </citation>
    <scope>NUCLEOTIDE SEQUENCE [LARGE SCALE GENOMIC DNA]</scope>
    <source>
        <strain evidence="15 16">SCSIO 66989</strain>
    </source>
</reference>
<keyword evidence="5 12" id="KW-0732">Signal</keyword>
<evidence type="ECO:0000256" key="9">
    <source>
        <dbReference type="ARBA" id="ARBA00023237"/>
    </source>
</evidence>
<keyword evidence="4" id="KW-0812">Transmembrane</keyword>